<name>A0A0A9ARN8_ARUDO</name>
<accession>A0A0A9ARN8</accession>
<dbReference type="AlphaFoldDB" id="A0A0A9ARN8"/>
<protein>
    <submittedName>
        <fullName evidence="1">Uncharacterized protein</fullName>
    </submittedName>
</protein>
<proteinExistence type="predicted"/>
<sequence>MTSTASLGYVVCTQFIKPLLDPIKCRFNIEDDLKGVDRG</sequence>
<dbReference type="EMBL" id="GBRH01244094">
    <property type="protein sequence ID" value="JAD53801.1"/>
    <property type="molecule type" value="Transcribed_RNA"/>
</dbReference>
<reference evidence="1" key="2">
    <citation type="journal article" date="2015" name="Data Brief">
        <title>Shoot transcriptome of the giant reed, Arundo donax.</title>
        <authorList>
            <person name="Barrero R.A."/>
            <person name="Guerrero F.D."/>
            <person name="Moolhuijzen P."/>
            <person name="Goolsby J.A."/>
            <person name="Tidwell J."/>
            <person name="Bellgard S.E."/>
            <person name="Bellgard M.I."/>
        </authorList>
    </citation>
    <scope>NUCLEOTIDE SEQUENCE</scope>
    <source>
        <tissue evidence="1">Shoot tissue taken approximately 20 cm above the soil surface</tissue>
    </source>
</reference>
<organism evidence="1">
    <name type="scientific">Arundo donax</name>
    <name type="common">Giant reed</name>
    <name type="synonym">Donax arundinaceus</name>
    <dbReference type="NCBI Taxonomy" id="35708"/>
    <lineage>
        <taxon>Eukaryota</taxon>
        <taxon>Viridiplantae</taxon>
        <taxon>Streptophyta</taxon>
        <taxon>Embryophyta</taxon>
        <taxon>Tracheophyta</taxon>
        <taxon>Spermatophyta</taxon>
        <taxon>Magnoliopsida</taxon>
        <taxon>Liliopsida</taxon>
        <taxon>Poales</taxon>
        <taxon>Poaceae</taxon>
        <taxon>PACMAD clade</taxon>
        <taxon>Arundinoideae</taxon>
        <taxon>Arundineae</taxon>
        <taxon>Arundo</taxon>
    </lineage>
</organism>
<evidence type="ECO:0000313" key="1">
    <source>
        <dbReference type="EMBL" id="JAD53801.1"/>
    </source>
</evidence>
<reference evidence="1" key="1">
    <citation type="submission" date="2014-09" db="EMBL/GenBank/DDBJ databases">
        <authorList>
            <person name="Magalhaes I.L.F."/>
            <person name="Oliveira U."/>
            <person name="Santos F.R."/>
            <person name="Vidigal T.H.D.A."/>
            <person name="Brescovit A.D."/>
            <person name="Santos A.J."/>
        </authorList>
    </citation>
    <scope>NUCLEOTIDE SEQUENCE</scope>
    <source>
        <tissue evidence="1">Shoot tissue taken approximately 20 cm above the soil surface</tissue>
    </source>
</reference>